<keyword evidence="4 7" id="KW-0812">Transmembrane</keyword>
<dbReference type="InterPro" id="IPR022257">
    <property type="entry name" value="PHM7_ext"/>
</dbReference>
<gene>
    <name evidence="12" type="ORF">CC85DRAFT_242277</name>
</gene>
<keyword evidence="5 7" id="KW-1133">Transmembrane helix</keyword>
<feature type="transmembrane region" description="Helical" evidence="7">
    <location>
        <begin position="553"/>
        <end position="582"/>
    </location>
</feature>
<dbReference type="InterPro" id="IPR045122">
    <property type="entry name" value="Csc1-like"/>
</dbReference>
<name>A0A0J0XTZ6_9TREE</name>
<dbReference type="GeneID" id="28980854"/>
<evidence type="ECO:0000256" key="7">
    <source>
        <dbReference type="SAM" id="Phobius"/>
    </source>
</evidence>
<keyword evidence="13" id="KW-1185">Reference proteome</keyword>
<dbReference type="EMBL" id="KQ087186">
    <property type="protein sequence ID" value="KLT44527.1"/>
    <property type="molecule type" value="Genomic_DNA"/>
</dbReference>
<dbReference type="Pfam" id="PF14703">
    <property type="entry name" value="PHM7_cyt"/>
    <property type="match status" value="1"/>
</dbReference>
<evidence type="ECO:0000256" key="5">
    <source>
        <dbReference type="ARBA" id="ARBA00022989"/>
    </source>
</evidence>
<feature type="transmembrane region" description="Helical" evidence="7">
    <location>
        <begin position="669"/>
        <end position="691"/>
    </location>
</feature>
<evidence type="ECO:0000259" key="10">
    <source>
        <dbReference type="Pfam" id="PF13967"/>
    </source>
</evidence>
<feature type="transmembrane region" description="Helical" evidence="7">
    <location>
        <begin position="509"/>
        <end position="533"/>
    </location>
</feature>
<evidence type="ECO:0000259" key="11">
    <source>
        <dbReference type="Pfam" id="PF14703"/>
    </source>
</evidence>
<feature type="transmembrane region" description="Helical" evidence="7">
    <location>
        <begin position="100"/>
        <end position="123"/>
    </location>
</feature>
<dbReference type="STRING" id="879819.A0A0J0XTZ6"/>
<dbReference type="AlphaFoldDB" id="A0A0J0XTZ6"/>
<keyword evidence="3" id="KW-0813">Transport</keyword>
<proteinExistence type="inferred from homology"/>
<feature type="transmembrane region" description="Helical" evidence="7">
    <location>
        <begin position="20"/>
        <end position="38"/>
    </location>
</feature>
<dbReference type="Proteomes" id="UP000053611">
    <property type="component" value="Unassembled WGS sequence"/>
</dbReference>
<dbReference type="PANTHER" id="PTHR13018:SF143">
    <property type="entry name" value="CSC1_OSCA1-LIKE 7TM REGION DOMAIN-CONTAINING PROTEIN"/>
    <property type="match status" value="1"/>
</dbReference>
<feature type="domain" description="CSC1/OSCA1-like N-terminal transmembrane" evidence="10">
    <location>
        <begin position="17"/>
        <end position="167"/>
    </location>
</feature>
<feature type="transmembrane region" description="Helical" evidence="7">
    <location>
        <begin position="603"/>
        <end position="623"/>
    </location>
</feature>
<feature type="domain" description="10TM putative phosphate transporter extracellular tail" evidence="9">
    <location>
        <begin position="775"/>
        <end position="837"/>
    </location>
</feature>
<evidence type="ECO:0000259" key="9">
    <source>
        <dbReference type="Pfam" id="PF12621"/>
    </source>
</evidence>
<feature type="domain" description="CSC1/OSCA1-like cytosolic" evidence="11">
    <location>
        <begin position="188"/>
        <end position="398"/>
    </location>
</feature>
<dbReference type="OrthoDB" id="1076608at2759"/>
<feature type="transmembrane region" description="Helical" evidence="7">
    <location>
        <begin position="411"/>
        <end position="434"/>
    </location>
</feature>
<accession>A0A0J0XTZ6</accession>
<evidence type="ECO:0000256" key="2">
    <source>
        <dbReference type="ARBA" id="ARBA00007779"/>
    </source>
</evidence>
<evidence type="ECO:0000259" key="8">
    <source>
        <dbReference type="Pfam" id="PF02714"/>
    </source>
</evidence>
<dbReference type="Pfam" id="PF13967">
    <property type="entry name" value="RSN1_TM"/>
    <property type="match status" value="1"/>
</dbReference>
<reference evidence="12 13" key="1">
    <citation type="submission" date="2015-03" db="EMBL/GenBank/DDBJ databases">
        <title>Genomics and transcriptomics of the oil-accumulating basidiomycete yeast T. oleaginosus allow insights into substrate utilization and the diverse evolutionary trajectories of mating systems in fungi.</title>
        <authorList>
            <consortium name="DOE Joint Genome Institute"/>
            <person name="Kourist R."/>
            <person name="Kracht O."/>
            <person name="Bracharz F."/>
            <person name="Lipzen A."/>
            <person name="Nolan M."/>
            <person name="Ohm R."/>
            <person name="Grigoriev I."/>
            <person name="Sun S."/>
            <person name="Heitman J."/>
            <person name="Bruck T."/>
            <person name="Nowrousian M."/>
        </authorList>
    </citation>
    <scope>NUCLEOTIDE SEQUENCE [LARGE SCALE GENOMIC DNA]</scope>
    <source>
        <strain evidence="12 13">IBC0246</strain>
    </source>
</reference>
<dbReference type="GO" id="GO:0005886">
    <property type="term" value="C:plasma membrane"/>
    <property type="evidence" value="ECO:0007669"/>
    <property type="project" value="TreeGrafter"/>
</dbReference>
<keyword evidence="6 7" id="KW-0472">Membrane</keyword>
<dbReference type="InterPro" id="IPR003864">
    <property type="entry name" value="CSC1/OSCA1-like_7TM"/>
</dbReference>
<feature type="transmembrane region" description="Helical" evidence="7">
    <location>
        <begin position="147"/>
        <end position="165"/>
    </location>
</feature>
<protein>
    <submittedName>
        <fullName evidence="12">DUF221-domain-containing protein</fullName>
    </submittedName>
</protein>
<evidence type="ECO:0000256" key="1">
    <source>
        <dbReference type="ARBA" id="ARBA00004141"/>
    </source>
</evidence>
<evidence type="ECO:0000313" key="13">
    <source>
        <dbReference type="Proteomes" id="UP000053611"/>
    </source>
</evidence>
<feature type="transmembrane region" description="Helical" evidence="7">
    <location>
        <begin position="629"/>
        <end position="648"/>
    </location>
</feature>
<evidence type="ECO:0000256" key="4">
    <source>
        <dbReference type="ARBA" id="ARBA00022692"/>
    </source>
</evidence>
<dbReference type="PANTHER" id="PTHR13018">
    <property type="entry name" value="PROBABLE MEMBRANE PROTEIN DUF221-RELATED"/>
    <property type="match status" value="1"/>
</dbReference>
<feature type="transmembrane region" description="Helical" evidence="7">
    <location>
        <begin position="467"/>
        <end position="489"/>
    </location>
</feature>
<evidence type="ECO:0000313" key="12">
    <source>
        <dbReference type="EMBL" id="KLT44527.1"/>
    </source>
</evidence>
<sequence length="844" mass="94306">MSTTDASKANSATTSQFTSGLVIGAVTIGVCLVFWGIFHARKTLIRVFQPRIELGAPDKRPQKLPDSPVGWWRTIFQVRDEHILQINGPDAYFTVRYLKIFGVCLLAFFSFLSLAALVAPAVVGPNNNLGGVNQLTFGNVAESLRRIPHMIVTAIFILVTNYLLWREFRHLVDIRTRWLKSDSTSRKSRTVMITNVPTDMFSEGGIKELASTVATQTSAGLPRPSGVSAETHRAPGGVTDVWLARKVKDVEKVWEDRDKECNRLEGGIGKLLKLALKNQRKGKTPEAKGTWNQESGNPLDQYVLPKKQPKWKQGFLGLFGKKMDLETSPAYIREKNAELVKLRANEEDYELGNVAFARFATQDEAHNFARLFKKTDPKRFMMVKTSIEVVPEDVIWSNLSINPYQRKARTAVSFGLTITLIIFWTIPMAFVGFVSNIDTLTTWEVNGTRPFAWILKIPAAPLGIIKAVLPTVALAVLFMLLPMVLRAWIKLQGETRKSEVELKLFSRYWLFWIVHGFFIVTLASGLVGALSNISGTLDSIPTLLAEKLPGANIFFLVFILTATWSAAAKTLARVVPFVMYQLRGFLAGGTPRKAFAQKFKMDSFMWSTTMPNICLIVAVTIIYSTIQPLVTIIGFIGMVLFYSAYKYQLLWTSDQPEELETGGLYYRKMLRTVFVAMYFQIVCLAALFFLMNNTVGYIGGAVIAVCGLITAVHQAYLDHVAFKKDVIMYGWTHLYSSSQTHLNPTENVVSEKSPGEKTPPIMDDAAGLTGQDRIDVRHEFDHPAMYKKQPVIWIANDPLGIGNYEANRINAAGVEASTQFAHIDEKGKLDVDRSPPDEDWDGGV</sequence>
<dbReference type="InterPro" id="IPR032880">
    <property type="entry name" value="CSC1/OSCA1-like_N"/>
</dbReference>
<evidence type="ECO:0000256" key="3">
    <source>
        <dbReference type="ARBA" id="ARBA00022448"/>
    </source>
</evidence>
<organism evidence="12 13">
    <name type="scientific">Cutaneotrichosporon oleaginosum</name>
    <dbReference type="NCBI Taxonomy" id="879819"/>
    <lineage>
        <taxon>Eukaryota</taxon>
        <taxon>Fungi</taxon>
        <taxon>Dikarya</taxon>
        <taxon>Basidiomycota</taxon>
        <taxon>Agaricomycotina</taxon>
        <taxon>Tremellomycetes</taxon>
        <taxon>Trichosporonales</taxon>
        <taxon>Trichosporonaceae</taxon>
        <taxon>Cutaneotrichosporon</taxon>
    </lineage>
</organism>
<dbReference type="GO" id="GO:0005227">
    <property type="term" value="F:calcium-activated cation channel activity"/>
    <property type="evidence" value="ECO:0007669"/>
    <property type="project" value="InterPro"/>
</dbReference>
<dbReference type="InterPro" id="IPR027815">
    <property type="entry name" value="CSC1/OSCA1-like_cyt"/>
</dbReference>
<feature type="transmembrane region" description="Helical" evidence="7">
    <location>
        <begin position="697"/>
        <end position="717"/>
    </location>
</feature>
<dbReference type="Pfam" id="PF02714">
    <property type="entry name" value="RSN1_7TM"/>
    <property type="match status" value="1"/>
</dbReference>
<feature type="domain" description="CSC1/OSCA1-like 7TM region" evidence="8">
    <location>
        <begin position="410"/>
        <end position="688"/>
    </location>
</feature>
<dbReference type="Pfam" id="PF12621">
    <property type="entry name" value="PHM7_ext"/>
    <property type="match status" value="1"/>
</dbReference>
<comment type="similarity">
    <text evidence="2">Belongs to the CSC1 (TC 1.A.17) family.</text>
</comment>
<evidence type="ECO:0000256" key="6">
    <source>
        <dbReference type="ARBA" id="ARBA00023136"/>
    </source>
</evidence>
<comment type="subcellular location">
    <subcellularLocation>
        <location evidence="1">Membrane</location>
        <topology evidence="1">Multi-pass membrane protein</topology>
    </subcellularLocation>
</comment>
<dbReference type="RefSeq" id="XP_018281018.1">
    <property type="nucleotide sequence ID" value="XM_018420251.1"/>
</dbReference>